<evidence type="ECO:0000256" key="1">
    <source>
        <dbReference type="SAM" id="MobiDB-lite"/>
    </source>
</evidence>
<accession>A0AAJ0DF44</accession>
<evidence type="ECO:0000313" key="3">
    <source>
        <dbReference type="Proteomes" id="UP001271007"/>
    </source>
</evidence>
<dbReference type="AlphaFoldDB" id="A0AAJ0DF44"/>
<feature type="compositionally biased region" description="Basic and acidic residues" evidence="1">
    <location>
        <begin position="402"/>
        <end position="423"/>
    </location>
</feature>
<feature type="compositionally biased region" description="Polar residues" evidence="1">
    <location>
        <begin position="342"/>
        <end position="351"/>
    </location>
</feature>
<keyword evidence="3" id="KW-1185">Reference proteome</keyword>
<feature type="region of interest" description="Disordered" evidence="1">
    <location>
        <begin position="387"/>
        <end position="430"/>
    </location>
</feature>
<feature type="compositionally biased region" description="Basic and acidic residues" evidence="1">
    <location>
        <begin position="287"/>
        <end position="303"/>
    </location>
</feature>
<comment type="caution">
    <text evidence="2">The sequence shown here is derived from an EMBL/GenBank/DDBJ whole genome shotgun (WGS) entry which is preliminary data.</text>
</comment>
<feature type="compositionally biased region" description="Polar residues" evidence="1">
    <location>
        <begin position="137"/>
        <end position="156"/>
    </location>
</feature>
<evidence type="ECO:0000313" key="2">
    <source>
        <dbReference type="EMBL" id="KAK3052879.1"/>
    </source>
</evidence>
<organism evidence="2 3">
    <name type="scientific">Extremus antarcticus</name>
    <dbReference type="NCBI Taxonomy" id="702011"/>
    <lineage>
        <taxon>Eukaryota</taxon>
        <taxon>Fungi</taxon>
        <taxon>Dikarya</taxon>
        <taxon>Ascomycota</taxon>
        <taxon>Pezizomycotina</taxon>
        <taxon>Dothideomycetes</taxon>
        <taxon>Dothideomycetidae</taxon>
        <taxon>Mycosphaerellales</taxon>
        <taxon>Extremaceae</taxon>
        <taxon>Extremus</taxon>
    </lineage>
</organism>
<protein>
    <submittedName>
        <fullName evidence="2">Uncharacterized protein</fullName>
    </submittedName>
</protein>
<proteinExistence type="predicted"/>
<name>A0AAJ0DF44_9PEZI</name>
<sequence length="430" mass="48474">MDAYSLYEEVRTDGTIPETVLIIPNSEWDAWKEDRKHRVRRMWIPNPRKIEQDRKDAAVDAAILQLGVELGVTNRSGALWKTPTNGPSALISEVYLKPASYQLGAEQSALYTPSEPTHNVARRYATWQGAERRPRPQNHQPAQPLSQRPTPPQSSGGRPPLSQDLQKLILDIDNVRQNTRGLPVRAGLKMGEFAGHFDPDTGMLLASSPLRPFFGDPNLFPRKTWDWNRHNIIAYPRPRVPYGSEDANEPPAEFVNRARITNQLETTSLSQMRVDYDKFQEVVDSDAMRDGEAEADRQAHGRLNEGPAQVIDGEEEASDQDVNGDDQDEAGGEDRDNPPVTPVTNSTQQPIPQDIWDMRCEIMKCKKGRSGLFNRTKIATKFPERFGQRSHGMKAGSPLRQFEGDTRLFSEDEWERLTEESNKPRGATAG</sequence>
<feature type="region of interest" description="Disordered" evidence="1">
    <location>
        <begin position="287"/>
        <end position="354"/>
    </location>
</feature>
<dbReference type="Proteomes" id="UP001271007">
    <property type="component" value="Unassembled WGS sequence"/>
</dbReference>
<dbReference type="EMBL" id="JAWDJX010000018">
    <property type="protein sequence ID" value="KAK3052879.1"/>
    <property type="molecule type" value="Genomic_DNA"/>
</dbReference>
<feature type="compositionally biased region" description="Acidic residues" evidence="1">
    <location>
        <begin position="312"/>
        <end position="331"/>
    </location>
</feature>
<gene>
    <name evidence="2" type="ORF">LTR09_005943</name>
</gene>
<feature type="region of interest" description="Disordered" evidence="1">
    <location>
        <begin position="128"/>
        <end position="162"/>
    </location>
</feature>
<reference evidence="2" key="1">
    <citation type="submission" date="2023-04" db="EMBL/GenBank/DDBJ databases">
        <title>Black Yeasts Isolated from many extreme environments.</title>
        <authorList>
            <person name="Coleine C."/>
            <person name="Stajich J.E."/>
            <person name="Selbmann L."/>
        </authorList>
    </citation>
    <scope>NUCLEOTIDE SEQUENCE</scope>
    <source>
        <strain evidence="2">CCFEE 5312</strain>
    </source>
</reference>